<dbReference type="EMBL" id="CP036264">
    <property type="protein sequence ID" value="QEG00901.1"/>
    <property type="molecule type" value="Genomic_DNA"/>
</dbReference>
<dbReference type="Pfam" id="PF00994">
    <property type="entry name" value="MoCF_biosynth"/>
    <property type="match status" value="1"/>
</dbReference>
<dbReference type="Gene3D" id="3.30.70.2860">
    <property type="match status" value="1"/>
</dbReference>
<evidence type="ECO:0000256" key="1">
    <source>
        <dbReference type="HAMAP-Rule" id="MF_00226"/>
    </source>
</evidence>
<dbReference type="InterPro" id="IPR008135">
    <property type="entry name" value="Competence-induced_CinA"/>
</dbReference>
<dbReference type="InterPro" id="IPR041424">
    <property type="entry name" value="CinA_KH"/>
</dbReference>
<dbReference type="InterPro" id="IPR001453">
    <property type="entry name" value="MoaB/Mog_dom"/>
</dbReference>
<evidence type="ECO:0000259" key="2">
    <source>
        <dbReference type="SMART" id="SM00852"/>
    </source>
</evidence>
<evidence type="ECO:0000313" key="3">
    <source>
        <dbReference type="EMBL" id="QEG00901.1"/>
    </source>
</evidence>
<gene>
    <name evidence="3" type="primary">cinA</name>
    <name evidence="3" type="ORF">Mal15_49770</name>
</gene>
<feature type="domain" description="MoaB/Mog" evidence="2">
    <location>
        <begin position="9"/>
        <end position="181"/>
    </location>
</feature>
<name>A0A5B9MLM0_9BACT</name>
<organism evidence="3 4">
    <name type="scientific">Stieleria maiorica</name>
    <dbReference type="NCBI Taxonomy" id="2795974"/>
    <lineage>
        <taxon>Bacteria</taxon>
        <taxon>Pseudomonadati</taxon>
        <taxon>Planctomycetota</taxon>
        <taxon>Planctomycetia</taxon>
        <taxon>Pirellulales</taxon>
        <taxon>Pirellulaceae</taxon>
        <taxon>Stieleria</taxon>
    </lineage>
</organism>
<comment type="similarity">
    <text evidence="1">Belongs to the CinA family.</text>
</comment>
<dbReference type="InterPro" id="IPR050101">
    <property type="entry name" value="CinA"/>
</dbReference>
<dbReference type="PIRSF" id="PIRSF006728">
    <property type="entry name" value="CinA"/>
    <property type="match status" value="1"/>
</dbReference>
<dbReference type="RefSeq" id="WP_147870066.1">
    <property type="nucleotide sequence ID" value="NZ_CP036264.1"/>
</dbReference>
<dbReference type="Gene3D" id="3.40.980.10">
    <property type="entry name" value="MoaB/Mog-like domain"/>
    <property type="match status" value="1"/>
</dbReference>
<sequence>MQPKTLTAEVVSIGDEMTSGARLDTNAQWLSRRLGELGIEVTFHSTVGDTLQHNIDVFRIAAGRADVVVCTGGLGPTRDDLTRQALAAVVDQPLELRQSALDHIQGLFARRNREMPPRNEIQAMFPVGSLQILNPQGTAPGVDVTVRRGDHSTSRIFALPGVPAEMKRMFDETVAPRILEISGGSRTHIEHEVMKFFGVGESDMEQRLGEMIDRDHVPRVGITVSAATISLRISAIGQSPQECRQQIESTRAEILERVGDLHFGDGEEFEQYHAVEKLLAERGESLVSLELGRSAVLADWFASLGQSSAYRGGFCFANLDELAAVLEVDYAAAMETLRRRAGAQWLVAVDAYPPLESNADSPLPAAEVTLIVIDPTGEVFSTTSRLGGHPSIIYQRIGKAALAWLRHTLAESPAPRPASPTAES</sequence>
<evidence type="ECO:0000313" key="4">
    <source>
        <dbReference type="Proteomes" id="UP000321353"/>
    </source>
</evidence>
<dbReference type="InterPro" id="IPR036425">
    <property type="entry name" value="MoaB/Mog-like_dom_sf"/>
</dbReference>
<dbReference type="PANTHER" id="PTHR13939:SF0">
    <property type="entry name" value="NMN AMIDOHYDROLASE-LIKE PROTEIN YFAY"/>
    <property type="match status" value="1"/>
</dbReference>
<accession>A0A5B9MLM0</accession>
<dbReference type="Pfam" id="PF18146">
    <property type="entry name" value="CinA_KH"/>
    <property type="match status" value="1"/>
</dbReference>
<dbReference type="CDD" id="cd00885">
    <property type="entry name" value="cinA"/>
    <property type="match status" value="1"/>
</dbReference>
<dbReference type="KEGG" id="smam:Mal15_49770"/>
<reference evidence="3 4" key="1">
    <citation type="submission" date="2019-02" db="EMBL/GenBank/DDBJ databases">
        <title>Planctomycetal bacteria perform biofilm scaping via a novel small molecule.</title>
        <authorList>
            <person name="Jeske O."/>
            <person name="Boedeker C."/>
            <person name="Wiegand S."/>
            <person name="Breitling P."/>
            <person name="Kallscheuer N."/>
            <person name="Jogler M."/>
            <person name="Rohde M."/>
            <person name="Petersen J."/>
            <person name="Medema M.H."/>
            <person name="Surup F."/>
            <person name="Jogler C."/>
        </authorList>
    </citation>
    <scope>NUCLEOTIDE SEQUENCE [LARGE SCALE GENOMIC DNA]</scope>
    <source>
        <strain evidence="3 4">Mal15</strain>
    </source>
</reference>
<dbReference type="Proteomes" id="UP000321353">
    <property type="component" value="Chromosome"/>
</dbReference>
<proteinExistence type="inferred from homology"/>
<dbReference type="HAMAP" id="MF_00226_B">
    <property type="entry name" value="CinA_B"/>
    <property type="match status" value="1"/>
</dbReference>
<dbReference type="SUPFAM" id="SSF53218">
    <property type="entry name" value="Molybdenum cofactor biosynthesis proteins"/>
    <property type="match status" value="1"/>
</dbReference>
<protein>
    <recommendedName>
        <fullName evidence="1">CinA-like protein</fullName>
    </recommendedName>
</protein>
<dbReference type="PANTHER" id="PTHR13939">
    <property type="entry name" value="NICOTINAMIDE-NUCLEOTIDE AMIDOHYDROLASE PNCC"/>
    <property type="match status" value="1"/>
</dbReference>
<keyword evidence="4" id="KW-1185">Reference proteome</keyword>
<dbReference type="AlphaFoldDB" id="A0A5B9MLM0"/>
<dbReference type="SMART" id="SM00852">
    <property type="entry name" value="MoCF_biosynth"/>
    <property type="match status" value="1"/>
</dbReference>